<dbReference type="Proteomes" id="UP000179627">
    <property type="component" value="Unassembled WGS sequence"/>
</dbReference>
<keyword evidence="1" id="KW-0175">Coiled coil</keyword>
<evidence type="ECO:0000313" key="4">
    <source>
        <dbReference type="Proteomes" id="UP000179627"/>
    </source>
</evidence>
<dbReference type="AlphaFoldDB" id="A0A1S1QZM9"/>
<dbReference type="Pfam" id="PF03993">
    <property type="entry name" value="DUF349"/>
    <property type="match status" value="3"/>
</dbReference>
<dbReference type="InterPro" id="IPR007139">
    <property type="entry name" value="DUF349"/>
</dbReference>
<evidence type="ECO:0000256" key="1">
    <source>
        <dbReference type="SAM" id="Coils"/>
    </source>
</evidence>
<sequence length="447" mass="49767">MSIFGNAMSDRSDGGRDDSARLGTGPGGPAPRPDGSGPPSARSADRVSDDQPPWGRVSSDGTVYLRTTDGERAVGSWRAGSPEEGLAHFRRRYDDLAAEVELLERRLTVSGVDPAGIAGSARRLREGLPQAAVVGDVEALAARLDAVMAATDTRRTELAAERARRVAVAVTAKEELVTEAEQLTRSSEWKATSERFRTIGDEFRAITGVDKRTDSALWRRIAAARDEFTRRRTAHFAALDTQRSRSRERKEAIIAEAVSLSDSSDWGPTTARYRALMTEWKSAGRAAKDVDDELWARFRAAQDAFFSRRNAVNAERDAELRENQTRKEELLAEATALDPADVERSLRRYREIQGRWDAIGHVPREVVNSLERQLSSIGDKLREASDARWDQREINESPFLRRLRESIAKLETKLERARSNGRTREIAETETALATQRAWLAQAEKQG</sequence>
<comment type="caution">
    <text evidence="3">The sequence shown here is derived from an EMBL/GenBank/DDBJ whole genome shotgun (WGS) entry which is preliminary data.</text>
</comment>
<feature type="compositionally biased region" description="Basic and acidic residues" evidence="2">
    <location>
        <begin position="10"/>
        <end position="20"/>
    </location>
</feature>
<evidence type="ECO:0000313" key="3">
    <source>
        <dbReference type="EMBL" id="OHV38979.1"/>
    </source>
</evidence>
<dbReference type="EMBL" id="MBLM01000108">
    <property type="protein sequence ID" value="OHV38979.1"/>
    <property type="molecule type" value="Genomic_DNA"/>
</dbReference>
<keyword evidence="4" id="KW-1185">Reference proteome</keyword>
<name>A0A1S1QZM9_9ACTN</name>
<evidence type="ECO:0000256" key="2">
    <source>
        <dbReference type="SAM" id="MobiDB-lite"/>
    </source>
</evidence>
<organism evidence="3 4">
    <name type="scientific">Parafrankia colletiae</name>
    <dbReference type="NCBI Taxonomy" id="573497"/>
    <lineage>
        <taxon>Bacteria</taxon>
        <taxon>Bacillati</taxon>
        <taxon>Actinomycetota</taxon>
        <taxon>Actinomycetes</taxon>
        <taxon>Frankiales</taxon>
        <taxon>Frankiaceae</taxon>
        <taxon>Parafrankia</taxon>
    </lineage>
</organism>
<gene>
    <name evidence="3" type="ORF">CC117_03210</name>
</gene>
<dbReference type="OrthoDB" id="5422202at2"/>
<accession>A0A1S1QZM9</accession>
<reference evidence="4" key="1">
    <citation type="submission" date="2016-07" db="EMBL/GenBank/DDBJ databases">
        <title>Sequence Frankia sp. strain CcI1.17.</title>
        <authorList>
            <person name="Ghodhbane-Gtari F."/>
            <person name="Swanson E."/>
            <person name="Gueddou A."/>
            <person name="Morris K."/>
            <person name="Hezbri K."/>
            <person name="Ktari A."/>
            <person name="Nouioui I."/>
            <person name="Abebe-Akele F."/>
            <person name="Simpson S."/>
            <person name="Thomas K."/>
            <person name="Gtari M."/>
            <person name="Tisa L.S."/>
            <person name="Hurst S."/>
        </authorList>
    </citation>
    <scope>NUCLEOTIDE SEQUENCE [LARGE SCALE GENOMIC DNA]</scope>
    <source>
        <strain evidence="4">Cc1.17</strain>
    </source>
</reference>
<feature type="coiled-coil region" evidence="1">
    <location>
        <begin position="367"/>
        <end position="420"/>
    </location>
</feature>
<feature type="region of interest" description="Disordered" evidence="2">
    <location>
        <begin position="1"/>
        <end position="65"/>
    </location>
</feature>
<proteinExistence type="predicted"/>
<protein>
    <submittedName>
        <fullName evidence="3">DNA repair ATPase</fullName>
    </submittedName>
</protein>